<accession>A0A532V803</accession>
<dbReference type="InterPro" id="IPR002934">
    <property type="entry name" value="Polymerase_NTP_transf_dom"/>
</dbReference>
<proteinExistence type="predicted"/>
<protein>
    <recommendedName>
        <fullName evidence="1">Polymerase nucleotidyl transferase domain-containing protein</fullName>
    </recommendedName>
</protein>
<dbReference type="Proteomes" id="UP000317778">
    <property type="component" value="Unassembled WGS sequence"/>
</dbReference>
<organism evidence="2 3">
    <name type="scientific">candidate division TA06 bacterium B3_TA06</name>
    <dbReference type="NCBI Taxonomy" id="2012487"/>
    <lineage>
        <taxon>Bacteria</taxon>
        <taxon>Bacteria division TA06</taxon>
    </lineage>
</organism>
<dbReference type="AlphaFoldDB" id="A0A532V803"/>
<gene>
    <name evidence="2" type="ORF">CEE36_04695</name>
</gene>
<dbReference type="Pfam" id="PF01909">
    <property type="entry name" value="NTP_transf_2"/>
    <property type="match status" value="1"/>
</dbReference>
<sequence>MDMLTKSEVDKWLADFLAKLRKRFGDRLIFVGHHGSWARGEAGPESDIDCTVVLDRVEDDDLTTFRDIINIMPNAQSVASGLLLSVSELKQMPRYEHMQFFYGCKVFHGSIDHLITPPPSESLIADIKFKASDNLHAARHYLLFPHDLPKVVHKLKYHFKNCFYALQWWVLINESKFIPRKDDIIEMLDDTDDKEVVRVARDWHKLEDDRTQRPAYYIELLERWSRGMIAKLETYEKIRGTNET</sequence>
<evidence type="ECO:0000313" key="3">
    <source>
        <dbReference type="Proteomes" id="UP000317778"/>
    </source>
</evidence>
<reference evidence="2 3" key="1">
    <citation type="submission" date="2017-06" db="EMBL/GenBank/DDBJ databases">
        <title>Novel microbial phyla capable of carbon fixation and sulfur reduction in deep-sea sediments.</title>
        <authorList>
            <person name="Huang J."/>
            <person name="Baker B."/>
            <person name="Wang Y."/>
        </authorList>
    </citation>
    <scope>NUCLEOTIDE SEQUENCE [LARGE SCALE GENOMIC DNA]</scope>
    <source>
        <strain evidence="2">B3_TA06</strain>
    </source>
</reference>
<dbReference type="InterPro" id="IPR043519">
    <property type="entry name" value="NT_sf"/>
</dbReference>
<evidence type="ECO:0000313" key="2">
    <source>
        <dbReference type="EMBL" id="TKJ43333.1"/>
    </source>
</evidence>
<name>A0A532V803_UNCT6</name>
<dbReference type="GO" id="GO:0016779">
    <property type="term" value="F:nucleotidyltransferase activity"/>
    <property type="evidence" value="ECO:0007669"/>
    <property type="project" value="InterPro"/>
</dbReference>
<dbReference type="EMBL" id="NJBO01000005">
    <property type="protein sequence ID" value="TKJ43333.1"/>
    <property type="molecule type" value="Genomic_DNA"/>
</dbReference>
<feature type="domain" description="Polymerase nucleotidyl transferase" evidence="1">
    <location>
        <begin position="18"/>
        <end position="60"/>
    </location>
</feature>
<dbReference type="SUPFAM" id="SSF81301">
    <property type="entry name" value="Nucleotidyltransferase"/>
    <property type="match status" value="1"/>
</dbReference>
<evidence type="ECO:0000259" key="1">
    <source>
        <dbReference type="Pfam" id="PF01909"/>
    </source>
</evidence>
<dbReference type="Gene3D" id="3.30.460.10">
    <property type="entry name" value="Beta Polymerase, domain 2"/>
    <property type="match status" value="1"/>
</dbReference>
<comment type="caution">
    <text evidence="2">The sequence shown here is derived from an EMBL/GenBank/DDBJ whole genome shotgun (WGS) entry which is preliminary data.</text>
</comment>
<dbReference type="CDD" id="cd05403">
    <property type="entry name" value="NT_KNTase_like"/>
    <property type="match status" value="1"/>
</dbReference>